<proteinExistence type="inferred from homology"/>
<dbReference type="InterPro" id="IPR050406">
    <property type="entry name" value="FGGY_Carb_Kinase"/>
</dbReference>
<dbReference type="Proteomes" id="UP001151234">
    <property type="component" value="Unassembled WGS sequence"/>
</dbReference>
<keyword evidence="2 9" id="KW-0859">Xylose metabolism</keyword>
<dbReference type="GO" id="GO:0005524">
    <property type="term" value="F:ATP binding"/>
    <property type="evidence" value="ECO:0007669"/>
    <property type="project" value="UniProtKB-KW"/>
</dbReference>
<dbReference type="PROSITE" id="PS00445">
    <property type="entry name" value="FGGY_KINASES_2"/>
    <property type="match status" value="1"/>
</dbReference>
<dbReference type="CDD" id="cd07808">
    <property type="entry name" value="ASKHA_NBD_FGGY_EcXK-like"/>
    <property type="match status" value="1"/>
</dbReference>
<evidence type="ECO:0000256" key="7">
    <source>
        <dbReference type="ARBA" id="ARBA00023277"/>
    </source>
</evidence>
<dbReference type="InterPro" id="IPR000577">
    <property type="entry name" value="Carb_kinase_FGGY"/>
</dbReference>
<dbReference type="InterPro" id="IPR018483">
    <property type="entry name" value="Carb_kinase_FGGY_CS"/>
</dbReference>
<dbReference type="Pfam" id="PF02782">
    <property type="entry name" value="FGGY_C"/>
    <property type="match status" value="1"/>
</dbReference>
<gene>
    <name evidence="9 12" type="primary">xylB</name>
    <name evidence="12" type="ORF">OQ273_03245</name>
</gene>
<comment type="catalytic activity">
    <reaction evidence="9">
        <text>D-xylulose + ATP = D-xylulose 5-phosphate + ADP + H(+)</text>
        <dbReference type="Rhea" id="RHEA:10964"/>
        <dbReference type="ChEBI" id="CHEBI:15378"/>
        <dbReference type="ChEBI" id="CHEBI:17140"/>
        <dbReference type="ChEBI" id="CHEBI:30616"/>
        <dbReference type="ChEBI" id="CHEBI:57737"/>
        <dbReference type="ChEBI" id="CHEBI:456216"/>
        <dbReference type="EC" id="2.7.1.17"/>
    </reaction>
</comment>
<evidence type="ECO:0000259" key="11">
    <source>
        <dbReference type="Pfam" id="PF02782"/>
    </source>
</evidence>
<evidence type="ECO:0000256" key="5">
    <source>
        <dbReference type="ARBA" id="ARBA00022777"/>
    </source>
</evidence>
<keyword evidence="5 8" id="KW-0418">Kinase</keyword>
<evidence type="ECO:0000256" key="2">
    <source>
        <dbReference type="ARBA" id="ARBA00022629"/>
    </source>
</evidence>
<dbReference type="PANTHER" id="PTHR43095:SF5">
    <property type="entry name" value="XYLULOSE KINASE"/>
    <property type="match status" value="1"/>
</dbReference>
<sequence length="507" mass="54041">MTAAFLGIDIGTSSCKALLLSADGTVIGTQTSPYGFDQPREGWAEQDPHLWRDGAARAVKALLSEHDVELACVGLSGQMHGMTALDAGDEVIRPAILWNDQRNAVECAEITDLAGGLDGLISMTGNQMLPGFTGGKIRWFLKHEPQAFERTRIILNPKDYIRLLMTGERMTEVTDASGTGLFDVANRRWSDELFDCIGLDRQLLPPALESAEIAGKVTSQGAQIFGIPVGTPVIGGGGDAVIQTLGSGVAAPGRLQTTIGTAGIVAAALNAPLANTGGRVQISCNVLPDKWHCMGVSLNAGSALEWWRGLHGSDDRSPPHFDELSEAAQQVDLGSGGMLFLPYLMGERCPWPDPDARGAFVGVRSHHSLAHMHRAVFEGIVFSLRDMAGLIDPERAPEGLLIHTSGGGSLSPFWNQMQADIFGAPVVTTSNSSHGGAFGAAILAGIGKGHWQGVDDIETICKEVNRWSPMASAHVRYNEYFAHYQTLHEALLAVSYGLSELQGVEAM</sequence>
<feature type="domain" description="Carbohydrate kinase FGGY N-terminal" evidence="10">
    <location>
        <begin position="5"/>
        <end position="246"/>
    </location>
</feature>
<evidence type="ECO:0000259" key="10">
    <source>
        <dbReference type="Pfam" id="PF00370"/>
    </source>
</evidence>
<protein>
    <recommendedName>
        <fullName evidence="9">Xylulose kinase</fullName>
        <shortName evidence="9">Xylulokinase</shortName>
        <ecNumber evidence="9">2.7.1.17</ecNumber>
    </recommendedName>
</protein>
<evidence type="ECO:0000313" key="12">
    <source>
        <dbReference type="EMBL" id="MDA5397581.1"/>
    </source>
</evidence>
<keyword evidence="7 9" id="KW-0119">Carbohydrate metabolism</keyword>
<comment type="similarity">
    <text evidence="1 8">Belongs to the FGGY kinase family.</text>
</comment>
<dbReference type="PROSITE" id="PS00933">
    <property type="entry name" value="FGGY_KINASES_1"/>
    <property type="match status" value="1"/>
</dbReference>
<evidence type="ECO:0000256" key="4">
    <source>
        <dbReference type="ARBA" id="ARBA00022741"/>
    </source>
</evidence>
<dbReference type="RefSeq" id="WP_267989040.1">
    <property type="nucleotide sequence ID" value="NZ_JAPJZI010000001.1"/>
</dbReference>
<evidence type="ECO:0000256" key="8">
    <source>
        <dbReference type="RuleBase" id="RU003733"/>
    </source>
</evidence>
<dbReference type="PIRSF" id="PIRSF000538">
    <property type="entry name" value="GlpK"/>
    <property type="match status" value="1"/>
</dbReference>
<reference evidence="12" key="1">
    <citation type="submission" date="2022-11" db="EMBL/GenBank/DDBJ databases">
        <title>Draft genome sequence of Hoeflea poritis E7-10 and Hoeflea prorocentri PM5-8, separated from scleractinian coral Porites lutea and marine dinoflagellate.</title>
        <authorList>
            <person name="Zhang G."/>
            <person name="Wei Q."/>
            <person name="Cai L."/>
        </authorList>
    </citation>
    <scope>NUCLEOTIDE SEQUENCE</scope>
    <source>
        <strain evidence="12">PM5-8</strain>
    </source>
</reference>
<dbReference type="NCBIfam" id="TIGR01312">
    <property type="entry name" value="XylB"/>
    <property type="match status" value="1"/>
</dbReference>
<dbReference type="InterPro" id="IPR006000">
    <property type="entry name" value="Xylulokinase"/>
</dbReference>
<dbReference type="InterPro" id="IPR043129">
    <property type="entry name" value="ATPase_NBD"/>
</dbReference>
<evidence type="ECO:0000256" key="3">
    <source>
        <dbReference type="ARBA" id="ARBA00022679"/>
    </source>
</evidence>
<keyword evidence="3 8" id="KW-0808">Transferase</keyword>
<keyword evidence="6 9" id="KW-0067">ATP-binding</keyword>
<organism evidence="12 13">
    <name type="scientific">Hoeflea prorocentri</name>
    <dbReference type="NCBI Taxonomy" id="1922333"/>
    <lineage>
        <taxon>Bacteria</taxon>
        <taxon>Pseudomonadati</taxon>
        <taxon>Pseudomonadota</taxon>
        <taxon>Alphaproteobacteria</taxon>
        <taxon>Hyphomicrobiales</taxon>
        <taxon>Rhizobiaceae</taxon>
        <taxon>Hoeflea</taxon>
    </lineage>
</organism>
<dbReference type="EC" id="2.7.1.17" evidence="9"/>
<dbReference type="InterPro" id="IPR018485">
    <property type="entry name" value="FGGY_C"/>
</dbReference>
<dbReference type="SUPFAM" id="SSF53067">
    <property type="entry name" value="Actin-like ATPase domain"/>
    <property type="match status" value="2"/>
</dbReference>
<dbReference type="AlphaFoldDB" id="A0A9X3UFJ3"/>
<evidence type="ECO:0000256" key="1">
    <source>
        <dbReference type="ARBA" id="ARBA00009156"/>
    </source>
</evidence>
<accession>A0A9X3UFJ3</accession>
<dbReference type="InterPro" id="IPR018484">
    <property type="entry name" value="FGGY_N"/>
</dbReference>
<dbReference type="GO" id="GO:0005997">
    <property type="term" value="P:xylulose metabolic process"/>
    <property type="evidence" value="ECO:0007669"/>
    <property type="project" value="InterPro"/>
</dbReference>
<name>A0A9X3UFJ3_9HYPH</name>
<dbReference type="GO" id="GO:0004856">
    <property type="term" value="F:D-xylulokinase activity"/>
    <property type="evidence" value="ECO:0007669"/>
    <property type="project" value="UniProtKB-EC"/>
</dbReference>
<dbReference type="GO" id="GO:0042732">
    <property type="term" value="P:D-xylose metabolic process"/>
    <property type="evidence" value="ECO:0007669"/>
    <property type="project" value="UniProtKB-KW"/>
</dbReference>
<evidence type="ECO:0000256" key="9">
    <source>
        <dbReference type="RuleBase" id="RU364073"/>
    </source>
</evidence>
<keyword evidence="13" id="KW-1185">Reference proteome</keyword>
<dbReference type="PANTHER" id="PTHR43095">
    <property type="entry name" value="SUGAR KINASE"/>
    <property type="match status" value="1"/>
</dbReference>
<evidence type="ECO:0000313" key="13">
    <source>
        <dbReference type="Proteomes" id="UP001151234"/>
    </source>
</evidence>
<dbReference type="Gene3D" id="3.30.420.40">
    <property type="match status" value="2"/>
</dbReference>
<comment type="caution">
    <text evidence="12">The sequence shown here is derived from an EMBL/GenBank/DDBJ whole genome shotgun (WGS) entry which is preliminary data.</text>
</comment>
<dbReference type="EMBL" id="JAPJZI010000001">
    <property type="protein sequence ID" value="MDA5397581.1"/>
    <property type="molecule type" value="Genomic_DNA"/>
</dbReference>
<feature type="domain" description="Carbohydrate kinase FGGY C-terminal" evidence="11">
    <location>
        <begin position="258"/>
        <end position="446"/>
    </location>
</feature>
<evidence type="ECO:0000256" key="6">
    <source>
        <dbReference type="ARBA" id="ARBA00022840"/>
    </source>
</evidence>
<keyword evidence="4 9" id="KW-0547">Nucleotide-binding</keyword>
<dbReference type="Pfam" id="PF00370">
    <property type="entry name" value="FGGY_N"/>
    <property type="match status" value="1"/>
</dbReference>